<evidence type="ECO:0000256" key="11">
    <source>
        <dbReference type="ARBA" id="ARBA00023157"/>
    </source>
</evidence>
<keyword evidence="14 15" id="KW-0407">Ion channel</keyword>
<name>A0A3P6Q0K2_TAEAS</name>
<evidence type="ECO:0000256" key="5">
    <source>
        <dbReference type="ARBA" id="ARBA00022475"/>
    </source>
</evidence>
<evidence type="ECO:0000259" key="20">
    <source>
        <dbReference type="Pfam" id="PF08016"/>
    </source>
</evidence>
<evidence type="ECO:0000256" key="9">
    <source>
        <dbReference type="ARBA" id="ARBA00023065"/>
    </source>
</evidence>
<feature type="disulfide bond" evidence="16">
    <location>
        <begin position="129"/>
        <end position="142"/>
    </location>
</feature>
<accession>A0A3P6Q0K2</accession>
<keyword evidence="7 19" id="KW-1133">Transmembrane helix</keyword>
<evidence type="ECO:0000256" key="3">
    <source>
        <dbReference type="ARBA" id="ARBA00007200"/>
    </source>
</evidence>
<evidence type="ECO:0000256" key="18">
    <source>
        <dbReference type="SAM" id="MobiDB-lite"/>
    </source>
</evidence>
<keyword evidence="12" id="KW-0325">Glycoprotein</keyword>
<dbReference type="EMBL" id="UYRS01018343">
    <property type="protein sequence ID" value="VDK33275.1"/>
    <property type="molecule type" value="Genomic_DNA"/>
</dbReference>
<dbReference type="InterPro" id="IPR046791">
    <property type="entry name" value="Polycystin_dom"/>
</dbReference>
<keyword evidence="4" id="KW-0813">Transport</keyword>
<feature type="compositionally biased region" description="Pro residues" evidence="18">
    <location>
        <begin position="716"/>
        <end position="726"/>
    </location>
</feature>
<dbReference type="PANTHER" id="PTHR10877">
    <property type="entry name" value="POLYCYSTIN FAMILY MEMBER"/>
    <property type="match status" value="1"/>
</dbReference>
<keyword evidence="8 17" id="KW-0175">Coiled coil</keyword>
<keyword evidence="15" id="KW-0106">Calcium</keyword>
<comment type="similarity">
    <text evidence="3">Belongs to the polycystin family.</text>
</comment>
<evidence type="ECO:0000313" key="23">
    <source>
        <dbReference type="Proteomes" id="UP000282613"/>
    </source>
</evidence>
<keyword evidence="13" id="KW-0966">Cell projection</keyword>
<evidence type="ECO:0000256" key="12">
    <source>
        <dbReference type="ARBA" id="ARBA00023180"/>
    </source>
</evidence>
<keyword evidence="15" id="KW-0479">Metal-binding</keyword>
<feature type="transmembrane region" description="Helical" evidence="19">
    <location>
        <begin position="6"/>
        <end position="29"/>
    </location>
</feature>
<feature type="coiled-coil region" evidence="17">
    <location>
        <begin position="642"/>
        <end position="676"/>
    </location>
</feature>
<dbReference type="SUPFAM" id="SSF81324">
    <property type="entry name" value="Voltage-gated potassium channels"/>
    <property type="match status" value="1"/>
</dbReference>
<feature type="transmembrane region" description="Helical" evidence="19">
    <location>
        <begin position="269"/>
        <end position="287"/>
    </location>
</feature>
<evidence type="ECO:0000256" key="17">
    <source>
        <dbReference type="SAM" id="Coils"/>
    </source>
</evidence>
<dbReference type="FunFam" id="1.10.287.70:FF:000055">
    <property type="entry name" value="Polycystic kidney disease 2-like 1"/>
    <property type="match status" value="1"/>
</dbReference>
<feature type="transmembrane region" description="Helical" evidence="19">
    <location>
        <begin position="425"/>
        <end position="440"/>
    </location>
</feature>
<organism evidence="22 23">
    <name type="scientific">Taenia asiatica</name>
    <name type="common">Asian tapeworm</name>
    <dbReference type="NCBI Taxonomy" id="60517"/>
    <lineage>
        <taxon>Eukaryota</taxon>
        <taxon>Metazoa</taxon>
        <taxon>Spiralia</taxon>
        <taxon>Lophotrochozoa</taxon>
        <taxon>Platyhelminthes</taxon>
        <taxon>Cestoda</taxon>
        <taxon>Eucestoda</taxon>
        <taxon>Cyclophyllidea</taxon>
        <taxon>Taeniidae</taxon>
        <taxon>Taenia</taxon>
    </lineage>
</organism>
<feature type="transmembrane region" description="Helical" evidence="19">
    <location>
        <begin position="460"/>
        <end position="479"/>
    </location>
</feature>
<keyword evidence="15" id="KW-0109">Calcium transport</keyword>
<dbReference type="GO" id="GO:0005509">
    <property type="term" value="F:calcium ion binding"/>
    <property type="evidence" value="ECO:0007669"/>
    <property type="project" value="InterPro"/>
</dbReference>
<dbReference type="Proteomes" id="UP000282613">
    <property type="component" value="Unassembled WGS sequence"/>
</dbReference>
<dbReference type="Gene3D" id="1.10.238.10">
    <property type="entry name" value="EF-hand"/>
    <property type="match status" value="1"/>
</dbReference>
<evidence type="ECO:0000256" key="14">
    <source>
        <dbReference type="ARBA" id="ARBA00023303"/>
    </source>
</evidence>
<evidence type="ECO:0000256" key="15">
    <source>
        <dbReference type="PIRSR" id="PIRSR603915-1"/>
    </source>
</evidence>
<evidence type="ECO:0000256" key="8">
    <source>
        <dbReference type="ARBA" id="ARBA00023054"/>
    </source>
</evidence>
<keyword evidence="11" id="KW-1015">Disulfide bond</keyword>
<feature type="binding site" evidence="15">
    <location>
        <position position="580"/>
    </location>
    <ligand>
        <name>Ca(2+)</name>
        <dbReference type="ChEBI" id="CHEBI:29108"/>
        <label>2</label>
    </ligand>
</feature>
<dbReference type="InterPro" id="IPR003915">
    <property type="entry name" value="PKD_2"/>
</dbReference>
<dbReference type="GO" id="GO:0005929">
    <property type="term" value="C:cilium"/>
    <property type="evidence" value="ECO:0007669"/>
    <property type="project" value="UniProtKB-SubCell"/>
</dbReference>
<keyword evidence="15" id="KW-0107">Calcium channel</keyword>
<evidence type="ECO:0000256" key="4">
    <source>
        <dbReference type="ARBA" id="ARBA00022448"/>
    </source>
</evidence>
<evidence type="ECO:0000259" key="21">
    <source>
        <dbReference type="Pfam" id="PF20519"/>
    </source>
</evidence>
<feature type="binding site" evidence="15">
    <location>
        <position position="569"/>
    </location>
    <ligand>
        <name>Ca(2+)</name>
        <dbReference type="ChEBI" id="CHEBI:29108"/>
        <label>2</label>
    </ligand>
</feature>
<dbReference type="InterPro" id="IPR013122">
    <property type="entry name" value="PKD1_2_channel"/>
</dbReference>
<evidence type="ECO:0000256" key="2">
    <source>
        <dbReference type="ARBA" id="ARBA00004651"/>
    </source>
</evidence>
<dbReference type="Gene3D" id="1.20.5.340">
    <property type="match status" value="1"/>
</dbReference>
<keyword evidence="10 19" id="KW-0472">Membrane</keyword>
<dbReference type="GO" id="GO:0050982">
    <property type="term" value="P:detection of mechanical stimulus"/>
    <property type="evidence" value="ECO:0007669"/>
    <property type="project" value="TreeGrafter"/>
</dbReference>
<keyword evidence="9 15" id="KW-0406">Ion transport</keyword>
<feature type="binding site" evidence="15">
    <location>
        <position position="573"/>
    </location>
    <ligand>
        <name>Ca(2+)</name>
        <dbReference type="ChEBI" id="CHEBI:29108"/>
        <label>2</label>
    </ligand>
</feature>
<evidence type="ECO:0000256" key="6">
    <source>
        <dbReference type="ARBA" id="ARBA00022692"/>
    </source>
</evidence>
<dbReference type="AlphaFoldDB" id="A0A3P6Q0K2"/>
<feature type="transmembrane region" description="Helical" evidence="19">
    <location>
        <begin position="357"/>
        <end position="376"/>
    </location>
</feature>
<comment type="subcellular location">
    <subcellularLocation>
        <location evidence="2">Cell membrane</location>
        <topology evidence="2">Multi-pass membrane protein</topology>
    </subcellularLocation>
    <subcellularLocation>
        <location evidence="1">Cell projection</location>
        <location evidence="1">Cilium</location>
    </subcellularLocation>
</comment>
<evidence type="ECO:0000256" key="10">
    <source>
        <dbReference type="ARBA" id="ARBA00023136"/>
    </source>
</evidence>
<evidence type="ECO:0000256" key="1">
    <source>
        <dbReference type="ARBA" id="ARBA00004138"/>
    </source>
</evidence>
<evidence type="ECO:0000256" key="7">
    <source>
        <dbReference type="ARBA" id="ARBA00022989"/>
    </source>
</evidence>
<protein>
    <submittedName>
        <fullName evidence="22">Uncharacterized protein</fullName>
    </submittedName>
</protein>
<feature type="transmembrane region" description="Helical" evidence="19">
    <location>
        <begin position="396"/>
        <end position="418"/>
    </location>
</feature>
<feature type="region of interest" description="Disordered" evidence="18">
    <location>
        <begin position="710"/>
        <end position="757"/>
    </location>
</feature>
<dbReference type="OrthoDB" id="444119at2759"/>
<dbReference type="GO" id="GO:0005886">
    <property type="term" value="C:plasma membrane"/>
    <property type="evidence" value="ECO:0007669"/>
    <property type="project" value="UniProtKB-SubCell"/>
</dbReference>
<feature type="coiled-coil region" evidence="17">
    <location>
        <begin position="500"/>
        <end position="537"/>
    </location>
</feature>
<keyword evidence="6 19" id="KW-0812">Transmembrane</keyword>
<reference evidence="22 23" key="1">
    <citation type="submission" date="2018-11" db="EMBL/GenBank/DDBJ databases">
        <authorList>
            <consortium name="Pathogen Informatics"/>
        </authorList>
    </citation>
    <scope>NUCLEOTIDE SEQUENCE [LARGE SCALE GENOMIC DNA]</scope>
</reference>
<proteinExistence type="inferred from homology"/>
<dbReference type="PANTHER" id="PTHR10877:SF183">
    <property type="entry name" value="AT14535P-RELATED"/>
    <property type="match status" value="1"/>
</dbReference>
<evidence type="ECO:0000256" key="16">
    <source>
        <dbReference type="PIRSR" id="PIRSR603915-2"/>
    </source>
</evidence>
<gene>
    <name evidence="22" type="ORF">TASK_LOCUS4349</name>
</gene>
<dbReference type="GO" id="GO:0005262">
    <property type="term" value="F:calcium channel activity"/>
    <property type="evidence" value="ECO:0007669"/>
    <property type="project" value="UniProtKB-KW"/>
</dbReference>
<evidence type="ECO:0000256" key="13">
    <source>
        <dbReference type="ARBA" id="ARBA00023273"/>
    </source>
</evidence>
<evidence type="ECO:0000313" key="22">
    <source>
        <dbReference type="EMBL" id="VDK33275.1"/>
    </source>
</evidence>
<feature type="domain" description="Polycystin" evidence="21">
    <location>
        <begin position="97"/>
        <end position="261"/>
    </location>
</feature>
<dbReference type="Pfam" id="PF08016">
    <property type="entry name" value="PKD_channel"/>
    <property type="match status" value="1"/>
</dbReference>
<dbReference type="InterPro" id="IPR051223">
    <property type="entry name" value="Polycystin"/>
</dbReference>
<keyword evidence="23" id="KW-1185">Reference proteome</keyword>
<dbReference type="Gene3D" id="1.10.287.70">
    <property type="match status" value="1"/>
</dbReference>
<feature type="domain" description="Polycystin cation channel PKD1/PKD2" evidence="20">
    <location>
        <begin position="262"/>
        <end position="486"/>
    </location>
</feature>
<dbReference type="PRINTS" id="PR01433">
    <property type="entry name" value="POLYCYSTIN2"/>
</dbReference>
<feature type="transmembrane region" description="Helical" evidence="19">
    <location>
        <begin position="307"/>
        <end position="325"/>
    </location>
</feature>
<dbReference type="Pfam" id="PF20519">
    <property type="entry name" value="Polycystin_dom"/>
    <property type="match status" value="1"/>
</dbReference>
<evidence type="ECO:0000256" key="19">
    <source>
        <dbReference type="SAM" id="Phobius"/>
    </source>
</evidence>
<sequence length="783" mass="89036">MLIYILFVITLVTISLLVIILALVAFGILDTKAFYMTEAVRDVLMNTPVEEGDLTLASVNSIDDYWNVRYTYRFAITKVLADPLISTLYENKWYNSRIISGNDSYYLGYDSVRLGLIRIRQVRVTNHSCSIPVDFAKQITTCYGVYSAANEDRSTFGPGNSSAWVYTSANELQMGIHLGRVAAYGGGGYYLDLPQDKNAALKSVAELLQDLWVDRGTSAIFIHFTVYNPNVNLFCVVSLVAELPPTGGILINSDFRTVKLLRYVRTQDYVVLVFECFFLLFIVYYIAEEVIEVCNLGYKYFTKFWNLLDVLVVLLSCTCAGFNIYRTIRVKATLSSLLSNPNKYSNFERLSYWEMQFNYAIGVLVFLVWIKIFKYVSFNKTMNQLNLTLANCAKDIAGFGVMFFIVFFAFAQLGYLAFGTQVSDFGTFATALLTLFRIILGDFDFQALQEAQSFFGPLYFLVYIFFVFFVLINMFIAIINDTYLEVKSNLLNQPSEFQMKAFFKQRLKEMRNRIKQKKNQLQEIQDAIDAVATEEKDVPVDELKAEMTYTAAFGEVGRAELDEMIRRIDTNSDMKLDTNERRALRETLENKKMSLMQEMFNFQEAEIGHSYEQFSKLLTTQVASKEDMDRAYMRLIRLENCIKNVTERLRSMVQKLEQTEEVKNKRTEQMQNLLENLISVSRTATDALKCLCGKVGALVAALRSKRVTTPYRAANAPPPPPPPPLSAKPSFDNQGSVDATEMPSVAPPPVDGVRKRPDRNLSLKGLTKFVSLAIAKVACFHNS</sequence>
<keyword evidence="5" id="KW-1003">Cell membrane</keyword>